<dbReference type="InterPro" id="IPR047939">
    <property type="entry name" value="BREX_1_PglX"/>
</dbReference>
<dbReference type="PANTHER" id="PTHR33841">
    <property type="entry name" value="DNA METHYLTRANSFERASE YEEA-RELATED"/>
    <property type="match status" value="1"/>
</dbReference>
<protein>
    <recommendedName>
        <fullName evidence="1">site-specific DNA-methyltransferase (adenine-specific)</fullName>
        <ecNumber evidence="1">2.1.1.72</ecNumber>
    </recommendedName>
</protein>
<dbReference type="SUPFAM" id="SSF53335">
    <property type="entry name" value="S-adenosyl-L-methionine-dependent methyltransferases"/>
    <property type="match status" value="1"/>
</dbReference>
<accession>A0A2G3E6R6</accession>
<dbReference type="PROSITE" id="PS00092">
    <property type="entry name" value="N6_MTASE"/>
    <property type="match status" value="1"/>
</dbReference>
<evidence type="ECO:0000256" key="1">
    <source>
        <dbReference type="ARBA" id="ARBA00011900"/>
    </source>
</evidence>
<dbReference type="PANTHER" id="PTHR33841:SF1">
    <property type="entry name" value="DNA METHYLTRANSFERASE A"/>
    <property type="match status" value="1"/>
</dbReference>
<evidence type="ECO:0000256" key="3">
    <source>
        <dbReference type="ARBA" id="ARBA00022679"/>
    </source>
</evidence>
<gene>
    <name evidence="7" type="ORF">CSX02_00485</name>
</gene>
<dbReference type="EC" id="2.1.1.72" evidence="1"/>
<evidence type="ECO:0000256" key="4">
    <source>
        <dbReference type="ARBA" id="ARBA00022691"/>
    </source>
</evidence>
<sequence>MNKTAIRNFAIGARNKLIADVSYKAGLMGITKDGIADALPQSTTDVEFYDIGTAEPYAIRGEEIKQRKGLVQIIRQKEKGSDYATAYSSVIEEVAYTWFNRLIAVRFMEVNDYLPSHVRVLSSETGKLEPDLVTTPFDAELDFSDAEKQYIIQLKNDNKLDEAFKLLFIKQCNMLHPLLPRLFENISDYSEILLNVSFVDQDGVVYHLVHDIEEDDFNIDKGGQVEIIGWLYQYYISEPKDNLINAHKKYLKKDIPFVTQLFTSDWIVRFMVENSLVRFWKSYNSEIMKHEWEYYVPDNDDEGGYFEDGIAKRPDEIRFLDPCMGSGHILVYAFDVFMKIYECAGWTQRDAARSIVEKNLYGLDIDERAAQMAYFAVMMKARQYNRRIFFEDIECHFLPMVESNDFETDCLTLLPSNYRSMAQSIINNFIDAKMYGSLIHIEYSNEELIGLKDTIKSVLQKDSVSIVEVIGKKSLEKLVPLVEIAIIINQKYEIVVTNPPYMNSALMPDKLKKYVSEKYEDFKTDMFSAFFRRAVDYCSENGHVGLLMPYVWMFISSYEKMRSWLYSHGCITTLVQLEYNAFEAACVPVAAFTYCKNAKSDLGSYIKLSDFTGVENQGPRTLDAIANPNCGYRYTTHQKKYQIIPGAPVAYWVSDNVRNAYDKGKALGSIVAPRKGNSTSDNNRFLRLWFEVNEQKMNLGAVKIDKEESKEKPWYPYNKGGDYRKWYGDNAYLIDWYNDAEAIRKIKSAVIANYQYFTKPGLTWSTITSSRFSIRWFDEGFIFDNGGCCIFDLGDKRPYFLALLNSNVFSYIFGQLNPTLNSQSGEVAKFPVLESDDEEKVDELAIKNKQLSKDDWDSFETSWDFKKHPLI</sequence>
<keyword evidence="7" id="KW-0378">Hydrolase</keyword>
<dbReference type="RefSeq" id="WP_099385220.1">
    <property type="nucleotide sequence ID" value="NZ_JANSWH010000050.1"/>
</dbReference>
<dbReference type="GO" id="GO:0004519">
    <property type="term" value="F:endonuclease activity"/>
    <property type="evidence" value="ECO:0007669"/>
    <property type="project" value="UniProtKB-KW"/>
</dbReference>
<dbReference type="InterPro" id="IPR011639">
    <property type="entry name" value="MethylTrfase_TaqI-like_dom"/>
</dbReference>
<evidence type="ECO:0000256" key="5">
    <source>
        <dbReference type="ARBA" id="ARBA00047942"/>
    </source>
</evidence>
<keyword evidence="7" id="KW-0255">Endonuclease</keyword>
<keyword evidence="8" id="KW-1185">Reference proteome</keyword>
<keyword evidence="7" id="KW-0540">Nuclease</keyword>
<dbReference type="PRINTS" id="PR00507">
    <property type="entry name" value="N12N6MTFRASE"/>
</dbReference>
<dbReference type="GO" id="GO:0032259">
    <property type="term" value="P:methylation"/>
    <property type="evidence" value="ECO:0007669"/>
    <property type="project" value="UniProtKB-KW"/>
</dbReference>
<reference evidence="7 8" key="1">
    <citation type="submission" date="2017-10" db="EMBL/GenBank/DDBJ databases">
        <title>Resolving the taxonomy of Roseburia spp., Eubacterium rectale and Agathobacter spp. through phylogenomic analysis.</title>
        <authorList>
            <person name="Sheridan P.O."/>
            <person name="Walker A.W."/>
            <person name="Duncan S.H."/>
            <person name="Scott K.P."/>
            <person name="Toole P.W.O."/>
            <person name="Luis P."/>
            <person name="Flint H.J."/>
        </authorList>
    </citation>
    <scope>NUCLEOTIDE SEQUENCE [LARGE SCALE GENOMIC DNA]</scope>
    <source>
        <strain evidence="7 8">JK623</strain>
    </source>
</reference>
<feature type="domain" description="Type II methyltransferase M.TaqI-like" evidence="6">
    <location>
        <begin position="358"/>
        <end position="582"/>
    </location>
</feature>
<proteinExistence type="predicted"/>
<dbReference type="Pfam" id="PF07669">
    <property type="entry name" value="Eco57I"/>
    <property type="match status" value="1"/>
</dbReference>
<dbReference type="Proteomes" id="UP000224563">
    <property type="component" value="Unassembled WGS sequence"/>
</dbReference>
<dbReference type="InterPro" id="IPR050953">
    <property type="entry name" value="N4_N6_ade-DNA_methylase"/>
</dbReference>
<evidence type="ECO:0000256" key="2">
    <source>
        <dbReference type="ARBA" id="ARBA00022603"/>
    </source>
</evidence>
<name>A0A2G3E6R6_9FIRM</name>
<dbReference type="AlphaFoldDB" id="A0A2G3E6R6"/>
<reference evidence="7 8" key="2">
    <citation type="submission" date="2017-10" db="EMBL/GenBank/DDBJ databases">
        <authorList>
            <person name="Banno H."/>
            <person name="Chua N.-H."/>
        </authorList>
    </citation>
    <scope>NUCLEOTIDE SEQUENCE [LARGE SCALE GENOMIC DNA]</scope>
    <source>
        <strain evidence="7 8">JK623</strain>
    </source>
</reference>
<organism evidence="7 8">
    <name type="scientific">Agathobacter ruminis</name>
    <dbReference type="NCBI Taxonomy" id="1712665"/>
    <lineage>
        <taxon>Bacteria</taxon>
        <taxon>Bacillati</taxon>
        <taxon>Bacillota</taxon>
        <taxon>Clostridia</taxon>
        <taxon>Lachnospirales</taxon>
        <taxon>Lachnospiraceae</taxon>
        <taxon>Agathobacter</taxon>
    </lineage>
</organism>
<dbReference type="GO" id="GO:0009007">
    <property type="term" value="F:site-specific DNA-methyltransferase (adenine-specific) activity"/>
    <property type="evidence" value="ECO:0007669"/>
    <property type="project" value="UniProtKB-EC"/>
</dbReference>
<dbReference type="Gene3D" id="3.40.50.150">
    <property type="entry name" value="Vaccinia Virus protein VP39"/>
    <property type="match status" value="1"/>
</dbReference>
<keyword evidence="4" id="KW-0949">S-adenosyl-L-methionine</keyword>
<dbReference type="InterPro" id="IPR029063">
    <property type="entry name" value="SAM-dependent_MTases_sf"/>
</dbReference>
<keyword evidence="2" id="KW-0489">Methyltransferase</keyword>
<dbReference type="GO" id="GO:0006304">
    <property type="term" value="P:DNA modification"/>
    <property type="evidence" value="ECO:0007669"/>
    <property type="project" value="InterPro"/>
</dbReference>
<comment type="catalytic activity">
    <reaction evidence="5">
        <text>a 2'-deoxyadenosine in DNA + S-adenosyl-L-methionine = an N(6)-methyl-2'-deoxyadenosine in DNA + S-adenosyl-L-homocysteine + H(+)</text>
        <dbReference type="Rhea" id="RHEA:15197"/>
        <dbReference type="Rhea" id="RHEA-COMP:12418"/>
        <dbReference type="Rhea" id="RHEA-COMP:12419"/>
        <dbReference type="ChEBI" id="CHEBI:15378"/>
        <dbReference type="ChEBI" id="CHEBI:57856"/>
        <dbReference type="ChEBI" id="CHEBI:59789"/>
        <dbReference type="ChEBI" id="CHEBI:90615"/>
        <dbReference type="ChEBI" id="CHEBI:90616"/>
        <dbReference type="EC" id="2.1.1.72"/>
    </reaction>
</comment>
<keyword evidence="3" id="KW-0808">Transferase</keyword>
<dbReference type="NCBIfam" id="NF033452">
    <property type="entry name" value="BREX_1_MTaseX"/>
    <property type="match status" value="1"/>
</dbReference>
<evidence type="ECO:0000313" key="8">
    <source>
        <dbReference type="Proteomes" id="UP000224563"/>
    </source>
</evidence>
<evidence type="ECO:0000313" key="7">
    <source>
        <dbReference type="EMBL" id="PHU38956.1"/>
    </source>
</evidence>
<dbReference type="InterPro" id="IPR002052">
    <property type="entry name" value="DNA_methylase_N6_adenine_CS"/>
</dbReference>
<comment type="caution">
    <text evidence="7">The sequence shown here is derived from an EMBL/GenBank/DDBJ whole genome shotgun (WGS) entry which is preliminary data.</text>
</comment>
<dbReference type="GO" id="GO:0003676">
    <property type="term" value="F:nucleic acid binding"/>
    <property type="evidence" value="ECO:0007669"/>
    <property type="project" value="InterPro"/>
</dbReference>
<dbReference type="EMBL" id="PDYG01000001">
    <property type="protein sequence ID" value="PHU38956.1"/>
    <property type="molecule type" value="Genomic_DNA"/>
</dbReference>
<evidence type="ECO:0000259" key="6">
    <source>
        <dbReference type="Pfam" id="PF07669"/>
    </source>
</evidence>